<dbReference type="SUPFAM" id="SSF56655">
    <property type="entry name" value="Carbohydrate phosphatase"/>
    <property type="match status" value="1"/>
</dbReference>
<organism evidence="2 3">
    <name type="scientific">Flavilitoribacter nigricans (strain ATCC 23147 / DSM 23189 / NBRC 102662 / NCIMB 1420 / SS-2)</name>
    <name type="common">Lewinella nigricans</name>
    <dbReference type="NCBI Taxonomy" id="1122177"/>
    <lineage>
        <taxon>Bacteria</taxon>
        <taxon>Pseudomonadati</taxon>
        <taxon>Bacteroidota</taxon>
        <taxon>Saprospiria</taxon>
        <taxon>Saprospirales</taxon>
        <taxon>Lewinellaceae</taxon>
        <taxon>Flavilitoribacter</taxon>
    </lineage>
</organism>
<comment type="cofactor">
    <cofactor evidence="1">
        <name>Mg(2+)</name>
        <dbReference type="ChEBI" id="CHEBI:18420"/>
    </cofactor>
</comment>
<keyword evidence="1" id="KW-0460">Magnesium</keyword>
<dbReference type="GO" id="GO:0007165">
    <property type="term" value="P:signal transduction"/>
    <property type="evidence" value="ECO:0007669"/>
    <property type="project" value="TreeGrafter"/>
</dbReference>
<dbReference type="AlphaFoldDB" id="A0A2D0NK10"/>
<dbReference type="PANTHER" id="PTHR20854:SF4">
    <property type="entry name" value="INOSITOL-1-MONOPHOSPHATASE-RELATED"/>
    <property type="match status" value="1"/>
</dbReference>
<dbReference type="GO" id="GO:0008934">
    <property type="term" value="F:inositol monophosphate 1-phosphatase activity"/>
    <property type="evidence" value="ECO:0007669"/>
    <property type="project" value="TreeGrafter"/>
</dbReference>
<feature type="binding site" evidence="1">
    <location>
        <position position="315"/>
    </location>
    <ligand>
        <name>Mg(2+)</name>
        <dbReference type="ChEBI" id="CHEBI:18420"/>
        <label>1</label>
        <note>catalytic</note>
    </ligand>
</feature>
<evidence type="ECO:0000313" key="2">
    <source>
        <dbReference type="EMBL" id="PHN08073.1"/>
    </source>
</evidence>
<feature type="binding site" evidence="1">
    <location>
        <position position="186"/>
    </location>
    <ligand>
        <name>Mg(2+)</name>
        <dbReference type="ChEBI" id="CHEBI:18420"/>
        <label>1</label>
        <note>catalytic</note>
    </ligand>
</feature>
<sequence>MWLMRPIFRQSGGASAKEFAQICISWGLFLTPGSDEEDPKKIRNAKCIQPSDLTVRNSVFCVRLCTFLPLSVGKKELFKKRTTYKRVFEPNIAKRITTIMDQDRLEKILDFLKQQARSAGEIMRAHYGGNFKVYYKPDNSRVTDVDLEISAMIHEQSPRVFPNIGLYTEESSDRQFVPNKDFFIIDELDGTSFFIENTKGFSHQAAYYSSEYGLMIGLVYLPLDNILLFAIRGQGAFIEEKGRIRQLEAPPIKDFKHLHYAHPARYRGTKYRDFYAKMGVGSKQILLTSAYKTLQFVKGELDVSILLKGGMPVWDWAGEKVIVEELGFRYTYLDGREMHFGQVPVPRETGYLICPAPLQANMIQQIQQTLSSSTPA</sequence>
<evidence type="ECO:0000313" key="3">
    <source>
        <dbReference type="Proteomes" id="UP000223913"/>
    </source>
</evidence>
<accession>A0A2D0NK10</accession>
<comment type="caution">
    <text evidence="2">The sequence shown here is derived from an EMBL/GenBank/DDBJ whole genome shotgun (WGS) entry which is preliminary data.</text>
</comment>
<gene>
    <name evidence="2" type="ORF">CRP01_03395</name>
</gene>
<dbReference type="Proteomes" id="UP000223913">
    <property type="component" value="Unassembled WGS sequence"/>
</dbReference>
<dbReference type="EMBL" id="PDUD01000003">
    <property type="protein sequence ID" value="PHN08073.1"/>
    <property type="molecule type" value="Genomic_DNA"/>
</dbReference>
<reference evidence="2 3" key="1">
    <citation type="submission" date="2017-10" db="EMBL/GenBank/DDBJ databases">
        <title>The draft genome sequence of Lewinella nigricans NBRC 102662.</title>
        <authorList>
            <person name="Wang K."/>
        </authorList>
    </citation>
    <scope>NUCLEOTIDE SEQUENCE [LARGE SCALE GENOMIC DNA]</scope>
    <source>
        <strain evidence="2 3">NBRC 102662</strain>
    </source>
</reference>
<proteinExistence type="predicted"/>
<feature type="binding site" evidence="1">
    <location>
        <position position="188"/>
    </location>
    <ligand>
        <name>Mg(2+)</name>
        <dbReference type="ChEBI" id="CHEBI:18420"/>
        <label>1</label>
        <note>catalytic</note>
    </ligand>
</feature>
<keyword evidence="3" id="KW-1185">Reference proteome</keyword>
<protein>
    <recommendedName>
        <fullName evidence="4">Inositol monophosphatase</fullName>
    </recommendedName>
</protein>
<dbReference type="CDD" id="cd01637">
    <property type="entry name" value="IMPase_like"/>
    <property type="match status" value="1"/>
</dbReference>
<name>A0A2D0NK10_FLAN2</name>
<feature type="binding site" evidence="1">
    <location>
        <position position="189"/>
    </location>
    <ligand>
        <name>Mg(2+)</name>
        <dbReference type="ChEBI" id="CHEBI:18420"/>
        <label>1</label>
        <note>catalytic</note>
    </ligand>
</feature>
<evidence type="ECO:0008006" key="4">
    <source>
        <dbReference type="Google" id="ProtNLM"/>
    </source>
</evidence>
<evidence type="ECO:0000256" key="1">
    <source>
        <dbReference type="PIRSR" id="PIRSR600760-2"/>
    </source>
</evidence>
<dbReference type="Gene3D" id="3.40.190.80">
    <property type="match status" value="1"/>
</dbReference>
<feature type="binding site" evidence="1">
    <location>
        <position position="169"/>
    </location>
    <ligand>
        <name>Mg(2+)</name>
        <dbReference type="ChEBI" id="CHEBI:18420"/>
        <label>1</label>
        <note>catalytic</note>
    </ligand>
</feature>
<keyword evidence="1" id="KW-0479">Metal-binding</keyword>
<dbReference type="Pfam" id="PF00459">
    <property type="entry name" value="Inositol_P"/>
    <property type="match status" value="1"/>
</dbReference>
<dbReference type="GO" id="GO:0006020">
    <property type="term" value="P:inositol metabolic process"/>
    <property type="evidence" value="ECO:0007669"/>
    <property type="project" value="TreeGrafter"/>
</dbReference>
<dbReference type="GO" id="GO:0046872">
    <property type="term" value="F:metal ion binding"/>
    <property type="evidence" value="ECO:0007669"/>
    <property type="project" value="UniProtKB-KW"/>
</dbReference>
<dbReference type="InterPro" id="IPR000760">
    <property type="entry name" value="Inositol_monophosphatase-like"/>
</dbReference>
<dbReference type="Gene3D" id="3.30.540.10">
    <property type="entry name" value="Fructose-1,6-Bisphosphatase, subunit A, domain 1"/>
    <property type="match status" value="1"/>
</dbReference>
<dbReference type="PANTHER" id="PTHR20854">
    <property type="entry name" value="INOSITOL MONOPHOSPHATASE"/>
    <property type="match status" value="1"/>
</dbReference>